<dbReference type="InterPro" id="IPR051461">
    <property type="entry name" value="UPF0750_membrane"/>
</dbReference>
<feature type="transmembrane region" description="Helical" evidence="6">
    <location>
        <begin position="127"/>
        <end position="148"/>
    </location>
</feature>
<dbReference type="STRING" id="99656.SAMN05421659_101152"/>
<keyword evidence="5 6" id="KW-0472">Membrane</keyword>
<keyword evidence="3 6" id="KW-0812">Transmembrane</keyword>
<feature type="transmembrane region" description="Helical" evidence="6">
    <location>
        <begin position="26"/>
        <end position="44"/>
    </location>
</feature>
<dbReference type="EMBL" id="FOJI01000001">
    <property type="protein sequence ID" value="SEV82917.1"/>
    <property type="molecule type" value="Genomic_DNA"/>
</dbReference>
<evidence type="ECO:0000313" key="9">
    <source>
        <dbReference type="Proteomes" id="UP000199701"/>
    </source>
</evidence>
<dbReference type="Proteomes" id="UP000199701">
    <property type="component" value="Unassembled WGS sequence"/>
</dbReference>
<evidence type="ECO:0000256" key="4">
    <source>
        <dbReference type="ARBA" id="ARBA00022989"/>
    </source>
</evidence>
<dbReference type="Gene3D" id="3.30.70.120">
    <property type="match status" value="1"/>
</dbReference>
<sequence>MNLLIEMGVNMKKFDKTNIAERIRPFLLIAIGTLLMATAYISVYDSASMVTGGFAGIAIIIKHQTTFLVEGGIPLWITTIILNIPVFFIAYIVKGKHFVGRTIFATIFLTIYLAILPKFSLTQSDLLLAAVFGGVFSGTGIAMVLLSYSTTGGTDLIASLIQHYVRHQSIARIMQLLDGAIVLLGAFIFGIQKSLYAVIAIYVTTLVSDRVIDGLKFAKGIFIISEKYNEISQSIIEEIGRGVTILKGTGKFSNKERPVIFCVVSKKQSIEIKRITQIYDPDAFIIVNDVREVMGEGFVKNTQNN</sequence>
<keyword evidence="4 6" id="KW-1133">Transmembrane helix</keyword>
<accession>A0A1I0M3A9</accession>
<dbReference type="PANTHER" id="PTHR33545">
    <property type="entry name" value="UPF0750 MEMBRANE PROTEIN YITT-RELATED"/>
    <property type="match status" value="1"/>
</dbReference>
<proteinExistence type="predicted"/>
<feature type="transmembrane region" description="Helical" evidence="6">
    <location>
        <begin position="73"/>
        <end position="93"/>
    </location>
</feature>
<evidence type="ECO:0000256" key="6">
    <source>
        <dbReference type="SAM" id="Phobius"/>
    </source>
</evidence>
<dbReference type="PIRSF" id="PIRSF006483">
    <property type="entry name" value="Membrane_protein_YitT"/>
    <property type="match status" value="1"/>
</dbReference>
<dbReference type="InterPro" id="IPR019264">
    <property type="entry name" value="DUF2179"/>
</dbReference>
<evidence type="ECO:0000256" key="5">
    <source>
        <dbReference type="ARBA" id="ARBA00023136"/>
    </source>
</evidence>
<evidence type="ECO:0000259" key="7">
    <source>
        <dbReference type="Pfam" id="PF10035"/>
    </source>
</evidence>
<keyword evidence="9" id="KW-1185">Reference proteome</keyword>
<comment type="subcellular location">
    <subcellularLocation>
        <location evidence="1">Cell membrane</location>
        <topology evidence="1">Multi-pass membrane protein</topology>
    </subcellularLocation>
</comment>
<dbReference type="InterPro" id="IPR003740">
    <property type="entry name" value="YitT"/>
</dbReference>
<evidence type="ECO:0000256" key="2">
    <source>
        <dbReference type="ARBA" id="ARBA00022475"/>
    </source>
</evidence>
<gene>
    <name evidence="8" type="ORF">SAMN05421659_101152</name>
</gene>
<protein>
    <submittedName>
        <fullName evidence="8">Uncharacterized membrane-anchored protein YitT, contains DUF161 and DUF2179 domains</fullName>
    </submittedName>
</protein>
<reference evidence="8 9" key="1">
    <citation type="submission" date="2016-10" db="EMBL/GenBank/DDBJ databases">
        <authorList>
            <person name="de Groot N.N."/>
        </authorList>
    </citation>
    <scope>NUCLEOTIDE SEQUENCE [LARGE SCALE GENOMIC DNA]</scope>
    <source>
        <strain evidence="8 9">DSM 9179</strain>
    </source>
</reference>
<dbReference type="GO" id="GO:0005886">
    <property type="term" value="C:plasma membrane"/>
    <property type="evidence" value="ECO:0007669"/>
    <property type="project" value="UniProtKB-SubCell"/>
</dbReference>
<evidence type="ECO:0000313" key="8">
    <source>
        <dbReference type="EMBL" id="SEV82917.1"/>
    </source>
</evidence>
<dbReference type="CDD" id="cd16380">
    <property type="entry name" value="YitT_C"/>
    <property type="match status" value="1"/>
</dbReference>
<dbReference type="Pfam" id="PF02588">
    <property type="entry name" value="YitT_membrane"/>
    <property type="match status" value="1"/>
</dbReference>
<keyword evidence="2" id="KW-1003">Cell membrane</keyword>
<dbReference type="InterPro" id="IPR015867">
    <property type="entry name" value="N-reg_PII/ATP_PRibTrfase_C"/>
</dbReference>
<name>A0A1I0M3A9_9FIRM</name>
<organism evidence="8 9">
    <name type="scientific">[Clostridium] fimetarium</name>
    <dbReference type="NCBI Taxonomy" id="99656"/>
    <lineage>
        <taxon>Bacteria</taxon>
        <taxon>Bacillati</taxon>
        <taxon>Bacillota</taxon>
        <taxon>Clostridia</taxon>
        <taxon>Lachnospirales</taxon>
        <taxon>Lachnospiraceae</taxon>
    </lineage>
</organism>
<feature type="transmembrane region" description="Helical" evidence="6">
    <location>
        <begin position="98"/>
        <end position="115"/>
    </location>
</feature>
<feature type="transmembrane region" description="Helical" evidence="6">
    <location>
        <begin position="169"/>
        <end position="189"/>
    </location>
</feature>
<dbReference type="PANTHER" id="PTHR33545:SF5">
    <property type="entry name" value="UPF0750 MEMBRANE PROTEIN YITT"/>
    <property type="match status" value="1"/>
</dbReference>
<evidence type="ECO:0000256" key="3">
    <source>
        <dbReference type="ARBA" id="ARBA00022692"/>
    </source>
</evidence>
<dbReference type="AlphaFoldDB" id="A0A1I0M3A9"/>
<dbReference type="Pfam" id="PF10035">
    <property type="entry name" value="DUF2179"/>
    <property type="match status" value="1"/>
</dbReference>
<evidence type="ECO:0000256" key="1">
    <source>
        <dbReference type="ARBA" id="ARBA00004651"/>
    </source>
</evidence>
<feature type="domain" description="DUF2179" evidence="7">
    <location>
        <begin position="241"/>
        <end position="295"/>
    </location>
</feature>